<comment type="similarity">
    <text evidence="1">Belongs to the short-chain dehydrogenases/reductases (SDR) family.</text>
</comment>
<reference evidence="8 9" key="1">
    <citation type="submission" date="2015-06" db="EMBL/GenBank/DDBJ databases">
        <title>Talaromyces atroroseus IBT 11181 draft genome.</title>
        <authorList>
            <person name="Rasmussen K.B."/>
            <person name="Rasmussen S."/>
            <person name="Petersen B."/>
            <person name="Sicheritz-Ponten T."/>
            <person name="Mortensen U.H."/>
            <person name="Thrane U."/>
        </authorList>
    </citation>
    <scope>NUCLEOTIDE SEQUENCE [LARGE SCALE GENOMIC DNA]</scope>
    <source>
        <strain evidence="8 9">IBT 11181</strain>
    </source>
</reference>
<gene>
    <name evidence="8" type="ORF">UA08_01894</name>
</gene>
<dbReference type="SMART" id="SM00822">
    <property type="entry name" value="PKS_KR"/>
    <property type="match status" value="1"/>
</dbReference>
<evidence type="ECO:0000256" key="2">
    <source>
        <dbReference type="ARBA" id="ARBA00012948"/>
    </source>
</evidence>
<dbReference type="InterPro" id="IPR001279">
    <property type="entry name" value="Metallo-B-lactamas"/>
</dbReference>
<name>A0A1Q5Q9W7_TALAT</name>
<feature type="compositionally biased region" description="Basic and acidic residues" evidence="5">
    <location>
        <begin position="746"/>
        <end position="774"/>
    </location>
</feature>
<dbReference type="CDD" id="cd05233">
    <property type="entry name" value="SDR_c"/>
    <property type="match status" value="1"/>
</dbReference>
<feature type="compositionally biased region" description="Basic and acidic residues" evidence="5">
    <location>
        <begin position="877"/>
        <end position="888"/>
    </location>
</feature>
<evidence type="ECO:0000259" key="7">
    <source>
        <dbReference type="SMART" id="SM00849"/>
    </source>
</evidence>
<sequence>MSDIQPLPAPPLNAPSSANACDLWVIDAATEIVCDPACLLQPTIHGHKNLNLPTFAFYIYNPRHNKRVLFDSGTRKDWWNLPPRVVEAVTSRGVLGLHVKNEVYDILAEHHTKAPDSTIVDPDTIDAVVWSHFHYDHIGNIQRFPKSTSIVVGPGFKKDFLPGYPIREDAPLHQADFDGRQLVEVSFDSGLKIGKYDAHDYFGDGSFYLVNTPGHTRGHISGFVRTTADTFVFLGGDISHFPGMYRPSQYRPMPATIPAETPLDTPRLPVPCPCSLFTACHPRHPDEKAARTEPYYQVSQDPTSWYDFPAEASRTVESLQEFDADENVFVAIAHDPALREIVDAFPNGKLNDWKAKRWGVKSHWHFVNELPVDGRPGREAIRWTLPATSLDFTAGVKNISQATACIRMSPSSVAIITGGAGDIGRAIARHLAPTHSHIVLLDIDEVKLEEARDKLPIEIRRKITIRVCDVTDSNALSRVAEDIFGAADAPKASLKTLVNNAGGTTIGSLHKITPAEWKQEVALNLDAAYFCFHAFSAALLRNNTGTMINISSANGVGMFGNPAYSAAKAGLNHFTRAVAVEYGKGGVRANVVAPGTVMTDAWRGKVEDKPDVFARLSEWYPSGRLVEADEVASAVAFLASEQAKGINGVCLPVDGGLTAGMPPVARSFGVDDARLRSRSKSPSGRSRDRAPSRSPAPSSRSAGRKYYDSDSAEEERRDRRYSGRSSRADYDKRSSSKYGLSDSEEDRYRAKERTKDRYYHSESEDDGVRRRYAERVPQPTTSKSSRYKDEAEKNRAYRRSGRGHSPVYDSDSDTESDSDTSALAYGEAHGHLKHRPPQQQQQQQQQQQDPRSSRESITKLASKMASSVASKLGATYRLDDDSDHERPGAHPRYAKPGQFSYQQPPVATHAQPSQYADARLQAQINNGQIPPVLPPDWAPIPPSEMPGYVPPSSHPASTQSIPGAFPGGFPATAPPHTQAPAYAPTQSYANPALYQYANPDPNIRYTSKNERQPYTASAQPQFTKPYTASAEPQFLEIAPGRSRDESVGRQGRPHSLSVSSNLSVGGGGGVPAGSRPPASPLLEAYKGTYQSISPMPSPIISPANLARDEDISDMDELGGGSGSDRRRKHRHTKSRDEKERTRESDKDRKRHSRHASRSGGGNGSEEMILIEPSVRKRVTFYDPVPDAMDLKDALSRHTSLDTRPLLEILPNLASDDILALRQEYKRHAKVHGKGINIAKHIKLKLGNTSFGKVCYATALGRWESEAYWANCYYQAGTSRRELLIESLIGRTNADIREIKNSFRDARYADSLEKCMKAELKADKFRSAILLALSEQRQLDKGQVDVHLVQDDVRDLRRAVTAREGGETAMINIVLLRSDSHLREVMALYTHLYRTNFAKDVIKKSQNLVGETLVHILNGAVNRPMRDALLLHQAIRESHSSRERSELLISRLVRLHWEPKHLELVKEEYGYRYRERVEEAIAQEVITSSGGSEWGEFCIELVRSSSKLA</sequence>
<dbReference type="SUPFAM" id="SSF47874">
    <property type="entry name" value="Annexin"/>
    <property type="match status" value="1"/>
</dbReference>
<dbReference type="FunFam" id="3.40.50.720:FF:000084">
    <property type="entry name" value="Short-chain dehydrogenase reductase"/>
    <property type="match status" value="1"/>
</dbReference>
<feature type="compositionally biased region" description="Low complexity" evidence="5">
    <location>
        <begin position="692"/>
        <end position="701"/>
    </location>
</feature>
<accession>A0A1Q5Q9W7</accession>
<feature type="domain" description="Metallo-beta-lactamase" evidence="7">
    <location>
        <begin position="53"/>
        <end position="275"/>
    </location>
</feature>
<evidence type="ECO:0000256" key="1">
    <source>
        <dbReference type="ARBA" id="ARBA00006484"/>
    </source>
</evidence>
<dbReference type="PROSITE" id="PS00061">
    <property type="entry name" value="ADH_SHORT"/>
    <property type="match status" value="1"/>
</dbReference>
<dbReference type="Gene3D" id="3.40.50.720">
    <property type="entry name" value="NAD(P)-binding Rossmann-like Domain"/>
    <property type="match status" value="1"/>
</dbReference>
<dbReference type="Gene3D" id="3.60.15.10">
    <property type="entry name" value="Ribonuclease Z/Hydroxyacylglutathione hydrolase-like"/>
    <property type="match status" value="1"/>
</dbReference>
<dbReference type="EMBL" id="LFMY01000002">
    <property type="protein sequence ID" value="OKL62722.1"/>
    <property type="molecule type" value="Genomic_DNA"/>
</dbReference>
<dbReference type="InterPro" id="IPR050259">
    <property type="entry name" value="SDR"/>
</dbReference>
<keyword evidence="9" id="KW-1185">Reference proteome</keyword>
<evidence type="ECO:0000259" key="6">
    <source>
        <dbReference type="SMART" id="SM00822"/>
    </source>
</evidence>
<feature type="region of interest" description="Disordered" evidence="5">
    <location>
        <begin position="666"/>
        <end position="913"/>
    </location>
</feature>
<feature type="compositionally biased region" description="Low complexity" evidence="5">
    <location>
        <begin position="838"/>
        <end position="848"/>
    </location>
</feature>
<dbReference type="SUPFAM" id="SSF51735">
    <property type="entry name" value="NAD(P)-binding Rossmann-fold domains"/>
    <property type="match status" value="1"/>
</dbReference>
<feature type="region of interest" description="Disordered" evidence="5">
    <location>
        <begin position="1112"/>
        <end position="1167"/>
    </location>
</feature>
<dbReference type="SMART" id="SM00849">
    <property type="entry name" value="Lactamase_B"/>
    <property type="match status" value="1"/>
</dbReference>
<dbReference type="PANTHER" id="PTHR42879">
    <property type="entry name" value="3-OXOACYL-(ACYL-CARRIER-PROTEIN) REDUCTASE"/>
    <property type="match status" value="1"/>
</dbReference>
<feature type="compositionally biased region" description="Basic and acidic residues" evidence="5">
    <location>
        <begin position="714"/>
        <end position="734"/>
    </location>
</feature>
<evidence type="ECO:0000256" key="5">
    <source>
        <dbReference type="SAM" id="MobiDB-lite"/>
    </source>
</evidence>
<dbReference type="PRINTS" id="PR00081">
    <property type="entry name" value="GDHRDH"/>
</dbReference>
<dbReference type="OrthoDB" id="2134400at2759"/>
<dbReference type="Proteomes" id="UP000214365">
    <property type="component" value="Unassembled WGS sequence"/>
</dbReference>
<evidence type="ECO:0000256" key="4">
    <source>
        <dbReference type="ARBA" id="ARBA00048508"/>
    </source>
</evidence>
<comment type="caution">
    <text evidence="8">The sequence shown here is derived from an EMBL/GenBank/DDBJ whole genome shotgun (WGS) entry which is preliminary data.</text>
</comment>
<dbReference type="CDD" id="cd07730">
    <property type="entry name" value="metallo-hydrolase-like_MBL-fold"/>
    <property type="match status" value="1"/>
</dbReference>
<feature type="region of interest" description="Disordered" evidence="5">
    <location>
        <begin position="1003"/>
        <end position="1081"/>
    </location>
</feature>
<feature type="compositionally biased region" description="Polar residues" evidence="5">
    <location>
        <begin position="899"/>
        <end position="913"/>
    </location>
</feature>
<dbReference type="SUPFAM" id="SSF56281">
    <property type="entry name" value="Metallo-hydrolase/oxidoreductase"/>
    <property type="match status" value="1"/>
</dbReference>
<dbReference type="Pfam" id="PF00753">
    <property type="entry name" value="Lactamase_B"/>
    <property type="match status" value="1"/>
</dbReference>
<dbReference type="GO" id="GO:0005544">
    <property type="term" value="F:calcium-dependent phospholipid binding"/>
    <property type="evidence" value="ECO:0007669"/>
    <property type="project" value="InterPro"/>
</dbReference>
<evidence type="ECO:0000313" key="8">
    <source>
        <dbReference type="EMBL" id="OKL62722.1"/>
    </source>
</evidence>
<protein>
    <recommendedName>
        <fullName evidence="2">3-oxoacyl-[acyl-carrier-protein] reductase</fullName>
        <ecNumber evidence="2">1.1.1.100</ecNumber>
    </recommendedName>
</protein>
<dbReference type="PRINTS" id="PR00080">
    <property type="entry name" value="SDRFAMILY"/>
</dbReference>
<dbReference type="EC" id="1.1.1.100" evidence="2"/>
<dbReference type="GO" id="GO:0032787">
    <property type="term" value="P:monocarboxylic acid metabolic process"/>
    <property type="evidence" value="ECO:0007669"/>
    <property type="project" value="UniProtKB-ARBA"/>
</dbReference>
<keyword evidence="3" id="KW-0521">NADP</keyword>
<evidence type="ECO:0000313" key="9">
    <source>
        <dbReference type="Proteomes" id="UP000214365"/>
    </source>
</evidence>
<dbReference type="InterPro" id="IPR057326">
    <property type="entry name" value="KR_dom"/>
</dbReference>
<evidence type="ECO:0000256" key="3">
    <source>
        <dbReference type="ARBA" id="ARBA00022857"/>
    </source>
</evidence>
<dbReference type="STRING" id="1441469.A0A1Q5Q9W7"/>
<dbReference type="InterPro" id="IPR002347">
    <property type="entry name" value="SDR_fam"/>
</dbReference>
<feature type="compositionally biased region" description="Polar residues" evidence="5">
    <location>
        <begin position="1012"/>
        <end position="1026"/>
    </location>
</feature>
<feature type="compositionally biased region" description="Basic and acidic residues" evidence="5">
    <location>
        <begin position="786"/>
        <end position="795"/>
    </location>
</feature>
<feature type="domain" description="Ketoreductase" evidence="6">
    <location>
        <begin position="412"/>
        <end position="605"/>
    </location>
</feature>
<dbReference type="GO" id="GO:0005509">
    <property type="term" value="F:calcium ion binding"/>
    <property type="evidence" value="ECO:0007669"/>
    <property type="project" value="InterPro"/>
</dbReference>
<feature type="compositionally biased region" description="Basic and acidic residues" evidence="5">
    <location>
        <begin position="1134"/>
        <end position="1147"/>
    </location>
</feature>
<dbReference type="InterPro" id="IPR037104">
    <property type="entry name" value="Annexin_sf"/>
</dbReference>
<dbReference type="InterPro" id="IPR036291">
    <property type="entry name" value="NAD(P)-bd_dom_sf"/>
</dbReference>
<comment type="catalytic activity">
    <reaction evidence="4">
        <text>a (3R)-hydroxyacyl-[ACP] + NADP(+) = a 3-oxoacyl-[ACP] + NADPH + H(+)</text>
        <dbReference type="Rhea" id="RHEA:17397"/>
        <dbReference type="Rhea" id="RHEA-COMP:9916"/>
        <dbReference type="Rhea" id="RHEA-COMP:9945"/>
        <dbReference type="ChEBI" id="CHEBI:15378"/>
        <dbReference type="ChEBI" id="CHEBI:57783"/>
        <dbReference type="ChEBI" id="CHEBI:58349"/>
        <dbReference type="ChEBI" id="CHEBI:78776"/>
        <dbReference type="ChEBI" id="CHEBI:78827"/>
        <dbReference type="EC" id="1.1.1.100"/>
    </reaction>
</comment>
<organism evidence="8 9">
    <name type="scientific">Talaromyces atroroseus</name>
    <dbReference type="NCBI Taxonomy" id="1441469"/>
    <lineage>
        <taxon>Eukaryota</taxon>
        <taxon>Fungi</taxon>
        <taxon>Dikarya</taxon>
        <taxon>Ascomycota</taxon>
        <taxon>Pezizomycotina</taxon>
        <taxon>Eurotiomycetes</taxon>
        <taxon>Eurotiomycetidae</taxon>
        <taxon>Eurotiales</taxon>
        <taxon>Trichocomaceae</taxon>
        <taxon>Talaromyces</taxon>
        <taxon>Talaromyces sect. Trachyspermi</taxon>
    </lineage>
</organism>
<dbReference type="InterPro" id="IPR036866">
    <property type="entry name" value="RibonucZ/Hydroxyglut_hydro"/>
</dbReference>
<dbReference type="Gene3D" id="1.10.220.10">
    <property type="entry name" value="Annexin"/>
    <property type="match status" value="3"/>
</dbReference>
<dbReference type="Pfam" id="PF13561">
    <property type="entry name" value="adh_short_C2"/>
    <property type="match status" value="1"/>
</dbReference>
<dbReference type="PANTHER" id="PTHR42879:SF2">
    <property type="entry name" value="3-OXOACYL-[ACYL-CARRIER-PROTEIN] REDUCTASE FABG"/>
    <property type="match status" value="1"/>
</dbReference>
<proteinExistence type="inferred from homology"/>
<dbReference type="RefSeq" id="XP_020122843.1">
    <property type="nucleotide sequence ID" value="XM_020261608.1"/>
</dbReference>
<dbReference type="InterPro" id="IPR020904">
    <property type="entry name" value="Sc_DH/Rdtase_CS"/>
</dbReference>
<dbReference type="GeneID" id="31001649"/>
<dbReference type="GO" id="GO:0004316">
    <property type="term" value="F:3-oxoacyl-[acyl-carrier-protein] reductase (NADPH) activity"/>
    <property type="evidence" value="ECO:0007669"/>
    <property type="project" value="UniProtKB-EC"/>
</dbReference>